<evidence type="ECO:0000313" key="3">
    <source>
        <dbReference type="Proteomes" id="UP000241507"/>
    </source>
</evidence>
<dbReference type="InterPro" id="IPR036691">
    <property type="entry name" value="Endo/exonu/phosph_ase_sf"/>
</dbReference>
<evidence type="ECO:0000313" key="2">
    <source>
        <dbReference type="EMBL" id="AVR47353.1"/>
    </source>
</evidence>
<dbReference type="InterPro" id="IPR005135">
    <property type="entry name" value="Endo/exonuclease/phosphatase"/>
</dbReference>
<keyword evidence="2" id="KW-0378">Hydrolase</keyword>
<reference evidence="3" key="1">
    <citation type="submission" date="2018-03" db="EMBL/GenBank/DDBJ databases">
        <title>Gramella fulva sp. nov., isolated from a dry surface of tidal flat.</title>
        <authorList>
            <person name="Hwang S.H."/>
            <person name="Hwang W.M."/>
            <person name="Kang K."/>
            <person name="Ahn T.-Y."/>
        </authorList>
    </citation>
    <scope>NUCLEOTIDE SEQUENCE [LARGE SCALE GENOMIC DNA]</scope>
    <source>
        <strain evidence="3">SH35</strain>
    </source>
</reference>
<keyword evidence="2" id="KW-0540">Nuclease</keyword>
<sequence length="350" mass="40745">MKLSKFRIFSIIIFLWFHFYSQEKKSFEIETIAFYNLENLFDTINNPETFDDDRTPLGKDVWNGEKYRRKLENMSRVLADIGRDQNSKPPVLIGVCEIENRQVLEDLVADEKLAPFHYGIVHYDSPDERGIDVALLFQKRYFRVLSSQPRKLVIYEPDQPSKRDYTRDQLVVTGLLNDEEINLIINHWPSRGGGELKSSYKREKAAALNKRIIDSLRNINPKAKIIAMGDFNDDPTSKSFKRVLQTKASKKDLSVTDLYNPMENMLKEGKGSLAYRDSWNLFDQIYMSSNLITSDHGYTFYKAGIFNKPYLITQNGQFKGYPFRTYGYAGYEGGYSDHFPAYIYLIRPSE</sequence>
<dbReference type="Pfam" id="PF19580">
    <property type="entry name" value="Exo_endo_phos_3"/>
    <property type="match status" value="1"/>
</dbReference>
<dbReference type="PANTHER" id="PTHR42834">
    <property type="entry name" value="ENDONUCLEASE/EXONUCLEASE/PHOSPHATASE FAMILY PROTEIN (AFU_ORTHOLOGUE AFUA_3G09210)"/>
    <property type="match status" value="1"/>
</dbReference>
<evidence type="ECO:0000259" key="1">
    <source>
        <dbReference type="Pfam" id="PF19580"/>
    </source>
</evidence>
<dbReference type="EMBL" id="CP028136">
    <property type="protein sequence ID" value="AVR47353.1"/>
    <property type="molecule type" value="Genomic_DNA"/>
</dbReference>
<dbReference type="Gene3D" id="3.60.10.10">
    <property type="entry name" value="Endonuclease/exonuclease/phosphatase"/>
    <property type="match status" value="1"/>
</dbReference>
<keyword evidence="3" id="KW-1185">Reference proteome</keyword>
<dbReference type="PANTHER" id="PTHR42834:SF1">
    <property type="entry name" value="ENDONUCLEASE_EXONUCLEASE_PHOSPHATASE FAMILY PROTEIN (AFU_ORTHOLOGUE AFUA_3G09210)"/>
    <property type="match status" value="1"/>
</dbReference>
<dbReference type="SUPFAM" id="SSF56219">
    <property type="entry name" value="DNase I-like"/>
    <property type="match status" value="1"/>
</dbReference>
<dbReference type="AlphaFoldDB" id="A0A2R3ZAM5"/>
<feature type="domain" description="Endonuclease/exonuclease/phosphatase" evidence="1">
    <location>
        <begin position="31"/>
        <end position="346"/>
    </location>
</feature>
<keyword evidence="2" id="KW-0255">Endonuclease</keyword>
<dbReference type="GO" id="GO:0004519">
    <property type="term" value="F:endonuclease activity"/>
    <property type="evidence" value="ECO:0007669"/>
    <property type="project" value="UniProtKB-KW"/>
</dbReference>
<dbReference type="Proteomes" id="UP000241507">
    <property type="component" value="Chromosome"/>
</dbReference>
<gene>
    <name evidence="2" type="ORF">C7S20_06610</name>
</gene>
<proteinExistence type="predicted"/>
<organism evidence="2 3">
    <name type="scientific">Christiangramia fulva</name>
    <dbReference type="NCBI Taxonomy" id="2126553"/>
    <lineage>
        <taxon>Bacteria</taxon>
        <taxon>Pseudomonadati</taxon>
        <taxon>Bacteroidota</taxon>
        <taxon>Flavobacteriia</taxon>
        <taxon>Flavobacteriales</taxon>
        <taxon>Flavobacteriaceae</taxon>
        <taxon>Christiangramia</taxon>
    </lineage>
</organism>
<protein>
    <submittedName>
        <fullName evidence="2">Endonuclease</fullName>
    </submittedName>
</protein>
<dbReference type="OrthoDB" id="9802724at2"/>
<dbReference type="KEGG" id="grs:C7S20_06610"/>
<accession>A0A2R3ZAM5</accession>
<name>A0A2R3ZAM5_9FLAO</name>